<keyword evidence="2" id="KW-1185">Reference proteome</keyword>
<sequence length="52" mass="5834">MSAADKAARIQQLQREIQQLRQEERADHFWNVLTSYAAASVLVPGICATSME</sequence>
<organism evidence="1 2">
    <name type="scientific">Symbiodinium microadriaticum</name>
    <name type="common">Dinoflagellate</name>
    <name type="synonym">Zooxanthella microadriatica</name>
    <dbReference type="NCBI Taxonomy" id="2951"/>
    <lineage>
        <taxon>Eukaryota</taxon>
        <taxon>Sar</taxon>
        <taxon>Alveolata</taxon>
        <taxon>Dinophyceae</taxon>
        <taxon>Suessiales</taxon>
        <taxon>Symbiodiniaceae</taxon>
        <taxon>Symbiodinium</taxon>
    </lineage>
</organism>
<protein>
    <submittedName>
        <fullName evidence="1">Uncharacterized protein</fullName>
    </submittedName>
</protein>
<proteinExistence type="predicted"/>
<dbReference type="EMBL" id="LSRX01005520">
    <property type="protein sequence ID" value="OLP73418.1"/>
    <property type="molecule type" value="Genomic_DNA"/>
</dbReference>
<gene>
    <name evidence="1" type="ORF">AK812_SmicGene47344</name>
</gene>
<evidence type="ECO:0000313" key="2">
    <source>
        <dbReference type="Proteomes" id="UP000186817"/>
    </source>
</evidence>
<evidence type="ECO:0000313" key="1">
    <source>
        <dbReference type="EMBL" id="OLP73418.1"/>
    </source>
</evidence>
<dbReference type="Proteomes" id="UP000186817">
    <property type="component" value="Unassembled WGS sequence"/>
</dbReference>
<dbReference type="AlphaFoldDB" id="A0A1Q9BRU8"/>
<comment type="caution">
    <text evidence="1">The sequence shown here is derived from an EMBL/GenBank/DDBJ whole genome shotgun (WGS) entry which is preliminary data.</text>
</comment>
<accession>A0A1Q9BRU8</accession>
<name>A0A1Q9BRU8_SYMMI</name>
<feature type="non-terminal residue" evidence="1">
    <location>
        <position position="52"/>
    </location>
</feature>
<reference evidence="1 2" key="1">
    <citation type="submission" date="2016-02" db="EMBL/GenBank/DDBJ databases">
        <title>Genome analysis of coral dinoflagellate symbionts highlights evolutionary adaptations to a symbiotic lifestyle.</title>
        <authorList>
            <person name="Aranda M."/>
            <person name="Li Y."/>
            <person name="Liew Y.J."/>
            <person name="Baumgarten S."/>
            <person name="Simakov O."/>
            <person name="Wilson M."/>
            <person name="Piel J."/>
            <person name="Ashoor H."/>
            <person name="Bougouffa S."/>
            <person name="Bajic V.B."/>
            <person name="Ryu T."/>
            <person name="Ravasi T."/>
            <person name="Bayer T."/>
            <person name="Micklem G."/>
            <person name="Kim H."/>
            <person name="Bhak J."/>
            <person name="Lajeunesse T.C."/>
            <person name="Voolstra C.R."/>
        </authorList>
    </citation>
    <scope>NUCLEOTIDE SEQUENCE [LARGE SCALE GENOMIC DNA]</scope>
    <source>
        <strain evidence="1 2">CCMP2467</strain>
    </source>
</reference>